<dbReference type="Proteomes" id="UP000220914">
    <property type="component" value="Unassembled WGS sequence"/>
</dbReference>
<proteinExistence type="predicted"/>
<evidence type="ECO:0000313" key="3">
    <source>
        <dbReference type="EMBL" id="GFG49325.1"/>
    </source>
</evidence>
<dbReference type="InterPro" id="IPR051317">
    <property type="entry name" value="Gfo/Idh/MocA_oxidoreduct"/>
</dbReference>
<dbReference type="SUPFAM" id="SSF51735">
    <property type="entry name" value="NAD(P)-binding Rossmann-fold domains"/>
    <property type="match status" value="1"/>
</dbReference>
<evidence type="ECO:0000313" key="5">
    <source>
        <dbReference type="Proteomes" id="UP000220914"/>
    </source>
</evidence>
<dbReference type="InterPro" id="IPR036291">
    <property type="entry name" value="NAD(P)-bd_dom_sf"/>
</dbReference>
<gene>
    <name evidence="4" type="ORF">CQY20_13565</name>
    <name evidence="3" type="ORF">MAGR_07660</name>
</gene>
<dbReference type="RefSeq" id="WP_097940610.1">
    <property type="nucleotide sequence ID" value="NZ_BLKS01000001.1"/>
</dbReference>
<evidence type="ECO:0000259" key="1">
    <source>
        <dbReference type="Pfam" id="PF01408"/>
    </source>
</evidence>
<dbReference type="Pfam" id="PF01408">
    <property type="entry name" value="GFO_IDH_MocA"/>
    <property type="match status" value="1"/>
</dbReference>
<dbReference type="EMBL" id="BLKS01000001">
    <property type="protein sequence ID" value="GFG49325.1"/>
    <property type="molecule type" value="Genomic_DNA"/>
</dbReference>
<dbReference type="Proteomes" id="UP000465302">
    <property type="component" value="Unassembled WGS sequence"/>
</dbReference>
<dbReference type="PANTHER" id="PTHR43708:SF8">
    <property type="entry name" value="OXIDOREDUCTASE"/>
    <property type="match status" value="1"/>
</dbReference>
<comment type="caution">
    <text evidence="4">The sequence shown here is derived from an EMBL/GenBank/DDBJ whole genome shotgun (WGS) entry which is preliminary data.</text>
</comment>
<accession>A0A2A7N325</accession>
<dbReference type="PANTHER" id="PTHR43708">
    <property type="entry name" value="CONSERVED EXPRESSED OXIDOREDUCTASE (EUROFUNG)"/>
    <property type="match status" value="1"/>
</dbReference>
<reference evidence="3" key="3">
    <citation type="submission" date="2020-02" db="EMBL/GenBank/DDBJ databases">
        <authorList>
            <person name="Matsumoto Y."/>
            <person name="Motooka D."/>
            <person name="Nakamura S."/>
        </authorList>
    </citation>
    <scope>NUCLEOTIDE SEQUENCE</scope>
    <source>
        <strain evidence="3">JCM 6377</strain>
    </source>
</reference>
<dbReference type="Gene3D" id="3.40.50.720">
    <property type="entry name" value="NAD(P)-binding Rossmann-like Domain"/>
    <property type="match status" value="1"/>
</dbReference>
<name>A0A2A7N325_MYCAG</name>
<sequence length="353" mass="38121">MIEKIRVGLVGAGFVAPMHVRGWRAAGADVAAVVSEDADIRQRADALGISDVFPTVAAMLDAGAVDVLDVASPPATHHRYVELAVERGLPVMCQKPLADNLEDARAIARTAAAARAPVMVHENWRFRSWYRALHDVLATGELGDVHWARLAMRFAGTVTTARHPEVPYSLDRQPFFADAQPLLVLESVIHQIDIARFLFGEPTDVYARLHRVSPHVRGEDCALVVLGYPQRTVVLERSYAAMGYPDPPVRSEDVAVEGTLGSAFIDRTGRLSVVVDGPAGASCRTAHEPAATAYEDSYAAAIASFVDAVRFHGQVETTPADNLRTLGLVFAAYRSAQTGDVIRGDEAQCFCLA</sequence>
<dbReference type="Pfam" id="PF22725">
    <property type="entry name" value="GFO_IDH_MocA_C3"/>
    <property type="match status" value="1"/>
</dbReference>
<feature type="domain" description="Gfo/Idh/MocA-like oxidoreductase N-terminal" evidence="1">
    <location>
        <begin position="5"/>
        <end position="120"/>
    </location>
</feature>
<feature type="domain" description="GFO/IDH/MocA-like oxidoreductase" evidence="2">
    <location>
        <begin position="130"/>
        <end position="262"/>
    </location>
</feature>
<evidence type="ECO:0000259" key="2">
    <source>
        <dbReference type="Pfam" id="PF22725"/>
    </source>
</evidence>
<organism evidence="4 5">
    <name type="scientific">Mycolicibacterium agri</name>
    <name type="common">Mycobacterium agri</name>
    <dbReference type="NCBI Taxonomy" id="36811"/>
    <lineage>
        <taxon>Bacteria</taxon>
        <taxon>Bacillati</taxon>
        <taxon>Actinomycetota</taxon>
        <taxon>Actinomycetes</taxon>
        <taxon>Mycobacteriales</taxon>
        <taxon>Mycobacteriaceae</taxon>
        <taxon>Mycolicibacterium</taxon>
    </lineage>
</organism>
<dbReference type="AlphaFoldDB" id="A0A2A7N325"/>
<protein>
    <submittedName>
        <fullName evidence="4">Oxidoreductase</fullName>
    </submittedName>
</protein>
<evidence type="ECO:0000313" key="6">
    <source>
        <dbReference type="Proteomes" id="UP000465302"/>
    </source>
</evidence>
<dbReference type="SUPFAM" id="SSF55347">
    <property type="entry name" value="Glyceraldehyde-3-phosphate dehydrogenase-like, C-terminal domain"/>
    <property type="match status" value="1"/>
</dbReference>
<evidence type="ECO:0000313" key="4">
    <source>
        <dbReference type="EMBL" id="PEG38209.1"/>
    </source>
</evidence>
<keyword evidence="5" id="KW-1185">Reference proteome</keyword>
<dbReference type="Gene3D" id="3.30.360.10">
    <property type="entry name" value="Dihydrodipicolinate Reductase, domain 2"/>
    <property type="match status" value="1"/>
</dbReference>
<reference evidence="4 5" key="1">
    <citation type="submission" date="2017-10" db="EMBL/GenBank/DDBJ databases">
        <title>The new phylogeny of genus Mycobacterium.</title>
        <authorList>
            <person name="Tortoli E."/>
            <person name="Trovato A."/>
            <person name="Cirillo D.M."/>
        </authorList>
    </citation>
    <scope>NUCLEOTIDE SEQUENCE [LARGE SCALE GENOMIC DNA]</scope>
    <source>
        <strain evidence="4 5">CCUG37673</strain>
    </source>
</reference>
<dbReference type="OrthoDB" id="256869at2"/>
<dbReference type="GO" id="GO:0000166">
    <property type="term" value="F:nucleotide binding"/>
    <property type="evidence" value="ECO:0007669"/>
    <property type="project" value="InterPro"/>
</dbReference>
<dbReference type="InterPro" id="IPR055170">
    <property type="entry name" value="GFO_IDH_MocA-like_dom"/>
</dbReference>
<dbReference type="InterPro" id="IPR000683">
    <property type="entry name" value="Gfo/Idh/MocA-like_OxRdtase_N"/>
</dbReference>
<dbReference type="EMBL" id="PDCP01000021">
    <property type="protein sequence ID" value="PEG38209.1"/>
    <property type="molecule type" value="Genomic_DNA"/>
</dbReference>
<reference evidence="3 6" key="2">
    <citation type="journal article" date="2019" name="Emerg. Microbes Infect.">
        <title>Comprehensive subspecies identification of 175 nontuberculous mycobacteria species based on 7547 genomic profiles.</title>
        <authorList>
            <person name="Matsumoto Y."/>
            <person name="Kinjo T."/>
            <person name="Motooka D."/>
            <person name="Nabeya D."/>
            <person name="Jung N."/>
            <person name="Uechi K."/>
            <person name="Horii T."/>
            <person name="Iida T."/>
            <person name="Fujita J."/>
            <person name="Nakamura S."/>
        </authorList>
    </citation>
    <scope>NUCLEOTIDE SEQUENCE [LARGE SCALE GENOMIC DNA]</scope>
    <source>
        <strain evidence="3 6">JCM 6377</strain>
    </source>
</reference>